<feature type="coiled-coil region" evidence="1">
    <location>
        <begin position="241"/>
        <end position="296"/>
    </location>
</feature>
<feature type="domain" description="DUF7745" evidence="2">
    <location>
        <begin position="43"/>
        <end position="211"/>
    </location>
</feature>
<organism evidence="3 4">
    <name type="scientific">Gossypium australe</name>
    <dbReference type="NCBI Taxonomy" id="47621"/>
    <lineage>
        <taxon>Eukaryota</taxon>
        <taxon>Viridiplantae</taxon>
        <taxon>Streptophyta</taxon>
        <taxon>Embryophyta</taxon>
        <taxon>Tracheophyta</taxon>
        <taxon>Spermatophyta</taxon>
        <taxon>Magnoliopsida</taxon>
        <taxon>eudicotyledons</taxon>
        <taxon>Gunneridae</taxon>
        <taxon>Pentapetalae</taxon>
        <taxon>rosids</taxon>
        <taxon>malvids</taxon>
        <taxon>Malvales</taxon>
        <taxon>Malvaceae</taxon>
        <taxon>Malvoideae</taxon>
        <taxon>Gossypium</taxon>
    </lineage>
</organism>
<keyword evidence="4" id="KW-1185">Reference proteome</keyword>
<dbReference type="AlphaFoldDB" id="A0A5B6X5T2"/>
<dbReference type="Proteomes" id="UP000325315">
    <property type="component" value="Unassembled WGS sequence"/>
</dbReference>
<dbReference type="OrthoDB" id="990598at2759"/>
<reference evidence="4" key="1">
    <citation type="journal article" date="2019" name="Plant Biotechnol. J.">
        <title>Genome sequencing of the Australian wild diploid species Gossypium australe highlights disease resistance and delayed gland morphogenesis.</title>
        <authorList>
            <person name="Cai Y."/>
            <person name="Cai X."/>
            <person name="Wang Q."/>
            <person name="Wang P."/>
            <person name="Zhang Y."/>
            <person name="Cai C."/>
            <person name="Xu Y."/>
            <person name="Wang K."/>
            <person name="Zhou Z."/>
            <person name="Wang C."/>
            <person name="Geng S."/>
            <person name="Li B."/>
            <person name="Dong Q."/>
            <person name="Hou Y."/>
            <person name="Wang H."/>
            <person name="Ai P."/>
            <person name="Liu Z."/>
            <person name="Yi F."/>
            <person name="Sun M."/>
            <person name="An G."/>
            <person name="Cheng J."/>
            <person name="Zhang Y."/>
            <person name="Shi Q."/>
            <person name="Xie Y."/>
            <person name="Shi X."/>
            <person name="Chang Y."/>
            <person name="Huang F."/>
            <person name="Chen Y."/>
            <person name="Hong S."/>
            <person name="Mi L."/>
            <person name="Sun Q."/>
            <person name="Zhang L."/>
            <person name="Zhou B."/>
            <person name="Peng R."/>
            <person name="Zhang X."/>
            <person name="Liu F."/>
        </authorList>
    </citation>
    <scope>NUCLEOTIDE SEQUENCE [LARGE SCALE GENOMIC DNA]</scope>
    <source>
        <strain evidence="4">cv. PA1801</strain>
    </source>
</reference>
<comment type="caution">
    <text evidence="3">The sequence shown here is derived from an EMBL/GenBank/DDBJ whole genome shotgun (WGS) entry which is preliminary data.</text>
</comment>
<gene>
    <name evidence="3" type="ORF">EPI10_032118</name>
</gene>
<dbReference type="PANTHER" id="PTHR48200:SF1">
    <property type="entry name" value="AMINOTRANSFERASE-LIKE PLANT MOBILE DOMAIN-CONTAINING PROTEIN"/>
    <property type="match status" value="1"/>
</dbReference>
<dbReference type="Pfam" id="PF24924">
    <property type="entry name" value="DUF7745"/>
    <property type="match status" value="1"/>
</dbReference>
<accession>A0A5B6X5T2</accession>
<evidence type="ECO:0000256" key="1">
    <source>
        <dbReference type="SAM" id="Coils"/>
    </source>
</evidence>
<name>A0A5B6X5T2_9ROSI</name>
<sequence length="314" mass="36521">MNITGMSEQWVAAGIQQKGDGKCIPWASLRDLILVHPDVKREVDVLALSTPVPAILADTFRSLSACRRKGESRFIGCAQLLLVWFQSHFWRVDKVPYRVFFENYSPLKEAAAMLRRDDISEERWMEILQNLREEDGAIGYAPLLVLRQYKARQFIPATHCLAQSEFSYKGDNYKKKIREISEAWKQTCCMKILTAGLMTTLEYKGWLSKRINDKIPGPSLEGVRSIEEYLRVVPSELEILKQDFERKSLELRKRIGKLEEEKMHLRLDVDVQKLETEKLRKEKRKIEEDRDSLKTEYKKIHLSMKNAGLGKTSE</sequence>
<keyword evidence="1" id="KW-0175">Coiled coil</keyword>
<evidence type="ECO:0000313" key="3">
    <source>
        <dbReference type="EMBL" id="KAA3488355.1"/>
    </source>
</evidence>
<proteinExistence type="predicted"/>
<evidence type="ECO:0000259" key="2">
    <source>
        <dbReference type="Pfam" id="PF24924"/>
    </source>
</evidence>
<evidence type="ECO:0000313" key="4">
    <source>
        <dbReference type="Proteomes" id="UP000325315"/>
    </source>
</evidence>
<protein>
    <submittedName>
        <fullName evidence="3">Myosin heavy chain-like</fullName>
    </submittedName>
</protein>
<dbReference type="PANTHER" id="PTHR48200">
    <property type="entry name" value="PROTEIN, PUTATIVE-RELATED"/>
    <property type="match status" value="1"/>
</dbReference>
<dbReference type="EMBL" id="SMMG02000001">
    <property type="protein sequence ID" value="KAA3488355.1"/>
    <property type="molecule type" value="Genomic_DNA"/>
</dbReference>
<dbReference type="InterPro" id="IPR056647">
    <property type="entry name" value="DUF7745"/>
</dbReference>